<evidence type="ECO:0000313" key="1">
    <source>
        <dbReference type="EMBL" id="ETN87192.1"/>
    </source>
</evidence>
<protein>
    <submittedName>
        <fullName evidence="1">Uncharacterized protein</fullName>
    </submittedName>
</protein>
<gene>
    <name evidence="1" type="ORF">NECAME_00051</name>
</gene>
<dbReference type="AlphaFoldDB" id="W2U1I3"/>
<accession>W2U1I3</accession>
<evidence type="ECO:0000313" key="2">
    <source>
        <dbReference type="Proteomes" id="UP000053676"/>
    </source>
</evidence>
<name>W2U1I3_NECAM</name>
<organism evidence="1 2">
    <name type="scientific">Necator americanus</name>
    <name type="common">Human hookworm</name>
    <dbReference type="NCBI Taxonomy" id="51031"/>
    <lineage>
        <taxon>Eukaryota</taxon>
        <taxon>Metazoa</taxon>
        <taxon>Ecdysozoa</taxon>
        <taxon>Nematoda</taxon>
        <taxon>Chromadorea</taxon>
        <taxon>Rhabditida</taxon>
        <taxon>Rhabditina</taxon>
        <taxon>Rhabditomorpha</taxon>
        <taxon>Strongyloidea</taxon>
        <taxon>Ancylostomatidae</taxon>
        <taxon>Bunostominae</taxon>
        <taxon>Necator</taxon>
    </lineage>
</organism>
<keyword evidence="2" id="KW-1185">Reference proteome</keyword>
<dbReference type="Proteomes" id="UP000053676">
    <property type="component" value="Unassembled WGS sequence"/>
</dbReference>
<reference evidence="2" key="1">
    <citation type="journal article" date="2014" name="Nat. Genet.">
        <title>Genome of the human hookworm Necator americanus.</title>
        <authorList>
            <person name="Tang Y.T."/>
            <person name="Gao X."/>
            <person name="Rosa B.A."/>
            <person name="Abubucker S."/>
            <person name="Hallsworth-Pepin K."/>
            <person name="Martin J."/>
            <person name="Tyagi R."/>
            <person name="Heizer E."/>
            <person name="Zhang X."/>
            <person name="Bhonagiri-Palsikar V."/>
            <person name="Minx P."/>
            <person name="Warren W.C."/>
            <person name="Wang Q."/>
            <person name="Zhan B."/>
            <person name="Hotez P.J."/>
            <person name="Sternberg P.W."/>
            <person name="Dougall A."/>
            <person name="Gaze S.T."/>
            <person name="Mulvenna J."/>
            <person name="Sotillo J."/>
            <person name="Ranganathan S."/>
            <person name="Rabelo E.M."/>
            <person name="Wilson R.K."/>
            <person name="Felgner P.L."/>
            <person name="Bethony J."/>
            <person name="Hawdon J.M."/>
            <person name="Gasser R.B."/>
            <person name="Loukas A."/>
            <person name="Mitreva M."/>
        </authorList>
    </citation>
    <scope>NUCLEOTIDE SEQUENCE [LARGE SCALE GENOMIC DNA]</scope>
</reference>
<proteinExistence type="predicted"/>
<sequence>MIYFFLDQKSGERNLYEYTVYHMKRQVFVKRYKMMHLYERTYGIEKSQTWITSLELKDFINIIRRK</sequence>
<dbReference type="KEGG" id="nai:NECAME_00051"/>
<dbReference type="EMBL" id="KI657455">
    <property type="protein sequence ID" value="ETN87192.1"/>
    <property type="molecule type" value="Genomic_DNA"/>
</dbReference>